<dbReference type="Proteomes" id="UP000217265">
    <property type="component" value="Chromosome"/>
</dbReference>
<name>A0A290Q937_9BACT</name>
<evidence type="ECO:0000256" key="4">
    <source>
        <dbReference type="ARBA" id="ARBA00023136"/>
    </source>
</evidence>
<organism evidence="7 8">
    <name type="scientific">Nibricoccus aquaticus</name>
    <dbReference type="NCBI Taxonomy" id="2576891"/>
    <lineage>
        <taxon>Bacteria</taxon>
        <taxon>Pseudomonadati</taxon>
        <taxon>Verrucomicrobiota</taxon>
        <taxon>Opitutia</taxon>
        <taxon>Opitutales</taxon>
        <taxon>Opitutaceae</taxon>
        <taxon>Nibricoccus</taxon>
    </lineage>
</organism>
<keyword evidence="4 5" id="KW-0472">Membrane</keyword>
<dbReference type="EMBL" id="CP023344">
    <property type="protein sequence ID" value="ATC65159.1"/>
    <property type="molecule type" value="Genomic_DNA"/>
</dbReference>
<feature type="transmembrane region" description="Helical" evidence="5">
    <location>
        <begin position="16"/>
        <end position="35"/>
    </location>
</feature>
<dbReference type="InterPro" id="IPR045275">
    <property type="entry name" value="MscS_archaea/bacteria_type"/>
</dbReference>
<comment type="subcellular location">
    <subcellularLocation>
        <location evidence="1">Membrane</location>
    </subcellularLocation>
</comment>
<accession>A0A290Q937</accession>
<dbReference type="Gene3D" id="1.10.287.1260">
    <property type="match status" value="1"/>
</dbReference>
<dbReference type="SUPFAM" id="SSF50182">
    <property type="entry name" value="Sm-like ribonucleoproteins"/>
    <property type="match status" value="1"/>
</dbReference>
<dbReference type="GO" id="GO:0016020">
    <property type="term" value="C:membrane"/>
    <property type="evidence" value="ECO:0007669"/>
    <property type="project" value="UniProtKB-SubCell"/>
</dbReference>
<reference evidence="7 8" key="1">
    <citation type="submission" date="2017-09" db="EMBL/GenBank/DDBJ databases">
        <title>Complete genome sequence of Verrucomicrobial strain HZ-65, isolated from freshwater.</title>
        <authorList>
            <person name="Choi A."/>
        </authorList>
    </citation>
    <scope>NUCLEOTIDE SEQUENCE [LARGE SCALE GENOMIC DNA]</scope>
    <source>
        <strain evidence="7 8">HZ-65</strain>
    </source>
</reference>
<dbReference type="Gene3D" id="2.30.30.60">
    <property type="match status" value="1"/>
</dbReference>
<protein>
    <recommendedName>
        <fullName evidence="6">Mechanosensitive ion channel MscS domain-containing protein</fullName>
    </recommendedName>
</protein>
<evidence type="ECO:0000256" key="3">
    <source>
        <dbReference type="ARBA" id="ARBA00022989"/>
    </source>
</evidence>
<evidence type="ECO:0000256" key="5">
    <source>
        <dbReference type="SAM" id="Phobius"/>
    </source>
</evidence>
<dbReference type="RefSeq" id="WP_096056790.1">
    <property type="nucleotide sequence ID" value="NZ_CP023344.1"/>
</dbReference>
<dbReference type="PANTHER" id="PTHR30221:SF8">
    <property type="entry name" value="SMALL-CONDUCTANCE MECHANOSENSITIVE CHANNEL"/>
    <property type="match status" value="1"/>
</dbReference>
<dbReference type="InterPro" id="IPR006685">
    <property type="entry name" value="MscS_channel_2nd"/>
</dbReference>
<feature type="transmembrane region" description="Helical" evidence="5">
    <location>
        <begin position="56"/>
        <end position="75"/>
    </location>
</feature>
<evidence type="ECO:0000256" key="2">
    <source>
        <dbReference type="ARBA" id="ARBA00022692"/>
    </source>
</evidence>
<keyword evidence="3 5" id="KW-1133">Transmembrane helix</keyword>
<proteinExistence type="predicted"/>
<dbReference type="Pfam" id="PF00924">
    <property type="entry name" value="MS_channel_2nd"/>
    <property type="match status" value="1"/>
</dbReference>
<dbReference type="PANTHER" id="PTHR30221">
    <property type="entry name" value="SMALL-CONDUCTANCE MECHANOSENSITIVE CHANNEL"/>
    <property type="match status" value="1"/>
</dbReference>
<dbReference type="GO" id="GO:0008381">
    <property type="term" value="F:mechanosensitive monoatomic ion channel activity"/>
    <property type="evidence" value="ECO:0007669"/>
    <property type="project" value="InterPro"/>
</dbReference>
<evidence type="ECO:0000256" key="1">
    <source>
        <dbReference type="ARBA" id="ARBA00004370"/>
    </source>
</evidence>
<dbReference type="KEGG" id="vbh:CMV30_15025"/>
<feature type="transmembrane region" description="Helical" evidence="5">
    <location>
        <begin position="81"/>
        <end position="112"/>
    </location>
</feature>
<sequence>MDFTDHIFSFVQRFETGPLALLAAAMFATFLIARERRPKGNLSLRASRTRPLLTKMVKWSVVSIAIIGALLSLGIDLRGLWSVLAAMLSLVAIGFVAMWSILSHMLASVLLVTFRPFQIGDKVEIVGDDLVVGKVIGMSLVYTTLRTSDGSVLRIPNNLFFQKVLKRFQPGSLDASPAVAIQEPDLTGANTQ</sequence>
<evidence type="ECO:0000313" key="8">
    <source>
        <dbReference type="Proteomes" id="UP000217265"/>
    </source>
</evidence>
<dbReference type="AlphaFoldDB" id="A0A290Q937"/>
<feature type="domain" description="Mechanosensitive ion channel MscS" evidence="6">
    <location>
        <begin position="101"/>
        <end position="163"/>
    </location>
</feature>
<evidence type="ECO:0000313" key="7">
    <source>
        <dbReference type="EMBL" id="ATC65159.1"/>
    </source>
</evidence>
<keyword evidence="8" id="KW-1185">Reference proteome</keyword>
<dbReference type="InterPro" id="IPR023408">
    <property type="entry name" value="MscS_beta-dom_sf"/>
</dbReference>
<dbReference type="InterPro" id="IPR010920">
    <property type="entry name" value="LSM_dom_sf"/>
</dbReference>
<evidence type="ECO:0000259" key="6">
    <source>
        <dbReference type="Pfam" id="PF00924"/>
    </source>
</evidence>
<keyword evidence="2 5" id="KW-0812">Transmembrane</keyword>
<gene>
    <name evidence="7" type="ORF">CMV30_15025</name>
</gene>
<dbReference type="OrthoDB" id="194757at2"/>